<accession>A0A919L7U1</accession>
<keyword evidence="3" id="KW-1185">Reference proteome</keyword>
<protein>
    <recommendedName>
        <fullName evidence="4">Lipoprotein</fullName>
    </recommendedName>
</protein>
<evidence type="ECO:0008006" key="4">
    <source>
        <dbReference type="Google" id="ProtNLM"/>
    </source>
</evidence>
<sequence length="191" mass="20600">MKVRAGLTVMVIALATGCGVLGDNGSEGKNMSDMTMQQAAERADSILTETMTAIKPQVKWVHGISTDLTCSVSRRVSVTTIISPERRGSFFGVVERYWKKKGFTHRVSSNGSKNPSTHFLTTDQFQIQLLFGYQGQAHFQVTTPCVKKSAVAPPQPVSGVPEYDGSEPPLPSETSDFWSANTPISSASPSS</sequence>
<feature type="compositionally biased region" description="Polar residues" evidence="1">
    <location>
        <begin position="172"/>
        <end position="191"/>
    </location>
</feature>
<comment type="caution">
    <text evidence="2">The sequence shown here is derived from an EMBL/GenBank/DDBJ whole genome shotgun (WGS) entry which is preliminary data.</text>
</comment>
<reference evidence="2" key="2">
    <citation type="submission" date="2020-09" db="EMBL/GenBank/DDBJ databases">
        <authorList>
            <person name="Sun Q."/>
            <person name="Zhou Y."/>
        </authorList>
    </citation>
    <scope>NUCLEOTIDE SEQUENCE</scope>
    <source>
        <strain evidence="2">CGMCC 4.7403</strain>
    </source>
</reference>
<dbReference type="PROSITE" id="PS51257">
    <property type="entry name" value="PROKAR_LIPOPROTEIN"/>
    <property type="match status" value="1"/>
</dbReference>
<name>A0A919L7U1_9ACTN</name>
<feature type="region of interest" description="Disordered" evidence="1">
    <location>
        <begin position="150"/>
        <end position="191"/>
    </location>
</feature>
<evidence type="ECO:0000256" key="1">
    <source>
        <dbReference type="SAM" id="MobiDB-lite"/>
    </source>
</evidence>
<dbReference type="EMBL" id="BNAT01000007">
    <property type="protein sequence ID" value="GHH87088.1"/>
    <property type="molecule type" value="Genomic_DNA"/>
</dbReference>
<dbReference type="RefSeq" id="WP_189782641.1">
    <property type="nucleotide sequence ID" value="NZ_BNAT01000007.1"/>
</dbReference>
<gene>
    <name evidence="2" type="ORF">GCM10017771_26850</name>
</gene>
<evidence type="ECO:0000313" key="3">
    <source>
        <dbReference type="Proteomes" id="UP000603227"/>
    </source>
</evidence>
<proteinExistence type="predicted"/>
<evidence type="ECO:0000313" key="2">
    <source>
        <dbReference type="EMBL" id="GHH87088.1"/>
    </source>
</evidence>
<reference evidence="2" key="1">
    <citation type="journal article" date="2014" name="Int. J. Syst. Evol. Microbiol.">
        <title>Complete genome sequence of Corynebacterium casei LMG S-19264T (=DSM 44701T), isolated from a smear-ripened cheese.</title>
        <authorList>
            <consortium name="US DOE Joint Genome Institute (JGI-PGF)"/>
            <person name="Walter F."/>
            <person name="Albersmeier A."/>
            <person name="Kalinowski J."/>
            <person name="Ruckert C."/>
        </authorList>
    </citation>
    <scope>NUCLEOTIDE SEQUENCE</scope>
    <source>
        <strain evidence="2">CGMCC 4.7403</strain>
    </source>
</reference>
<organism evidence="2 3">
    <name type="scientific">Streptomyces capitiformicae</name>
    <dbReference type="NCBI Taxonomy" id="2014920"/>
    <lineage>
        <taxon>Bacteria</taxon>
        <taxon>Bacillati</taxon>
        <taxon>Actinomycetota</taxon>
        <taxon>Actinomycetes</taxon>
        <taxon>Kitasatosporales</taxon>
        <taxon>Streptomycetaceae</taxon>
        <taxon>Streptomyces</taxon>
    </lineage>
</organism>
<dbReference type="Proteomes" id="UP000603227">
    <property type="component" value="Unassembled WGS sequence"/>
</dbReference>
<dbReference type="AlphaFoldDB" id="A0A919L7U1"/>